<reference evidence="1" key="1">
    <citation type="submission" date="2018-12" db="EMBL/GenBank/DDBJ databases">
        <authorList>
            <person name="Sun L."/>
            <person name="Chen Z."/>
        </authorList>
    </citation>
    <scope>NUCLEOTIDE SEQUENCE [LARGE SCALE GENOMIC DNA]</scope>
    <source>
        <strain evidence="1">DSM 16012</strain>
    </source>
</reference>
<dbReference type="GeneID" id="56391904"/>
<comment type="caution">
    <text evidence="1">The sequence shown here is derived from an EMBL/GenBank/DDBJ whole genome shotgun (WGS) entry which is preliminary data.</text>
</comment>
<dbReference type="OrthoDB" id="2584999at2"/>
<sequence>MPENFLSEKRYMLDTNIFRYKIDSSSHYRNEAKKFWTMILSEMEIGESEIFVPHEVLRELEIQSYLMMDKEKRRLDAVRGFLTILPEINNRQAEHMIRKISAYIRSNYKKELDVIKRGVEYPSVSDSRILLNAWQYDCILVTANIKDFMLFPLLFDSDALKLYDPITENYVVLDPIVHETITNDKQFNVMKQELVQLLNY</sequence>
<keyword evidence="2" id="KW-1185">Reference proteome</keyword>
<dbReference type="InterPro" id="IPR029060">
    <property type="entry name" value="PIN-like_dom_sf"/>
</dbReference>
<evidence type="ECO:0000313" key="2">
    <source>
        <dbReference type="Proteomes" id="UP000273811"/>
    </source>
</evidence>
<dbReference type="Proteomes" id="UP000273811">
    <property type="component" value="Unassembled WGS sequence"/>
</dbReference>
<dbReference type="SUPFAM" id="SSF88723">
    <property type="entry name" value="PIN domain-like"/>
    <property type="match status" value="1"/>
</dbReference>
<gene>
    <name evidence="1" type="ORF">D4N35_003970</name>
</gene>
<dbReference type="Gene3D" id="3.40.50.1010">
    <property type="entry name" value="5'-nuclease"/>
    <property type="match status" value="1"/>
</dbReference>
<dbReference type="RefSeq" id="WP_120070320.1">
    <property type="nucleotide sequence ID" value="NZ_CP126113.1"/>
</dbReference>
<protein>
    <submittedName>
        <fullName evidence="1">DUF4411 family protein</fullName>
    </submittedName>
</protein>
<accession>A0A443IZL8</accession>
<proteinExistence type="predicted"/>
<dbReference type="EMBL" id="QYTU02000005">
    <property type="protein sequence ID" value="RWR13583.1"/>
    <property type="molecule type" value="Genomic_DNA"/>
</dbReference>
<organism evidence="1 2">
    <name type="scientific">Siminovitchia fortis</name>
    <dbReference type="NCBI Taxonomy" id="254758"/>
    <lineage>
        <taxon>Bacteria</taxon>
        <taxon>Bacillati</taxon>
        <taxon>Bacillota</taxon>
        <taxon>Bacilli</taxon>
        <taxon>Bacillales</taxon>
        <taxon>Bacillaceae</taxon>
        <taxon>Siminovitchia</taxon>
    </lineage>
</organism>
<dbReference type="AlphaFoldDB" id="A0A443IZL8"/>
<name>A0A443IZL8_9BACI</name>
<evidence type="ECO:0000313" key="1">
    <source>
        <dbReference type="EMBL" id="RWR13583.1"/>
    </source>
</evidence>